<keyword evidence="3" id="KW-0804">Transcription</keyword>
<accession>D7CAP5</accession>
<dbReference type="RefSeq" id="WP_014178076.1">
    <property type="nucleotide sequence ID" value="NC_016582.1"/>
</dbReference>
<evidence type="ECO:0000256" key="2">
    <source>
        <dbReference type="ARBA" id="ARBA00023125"/>
    </source>
</evidence>
<dbReference type="InterPro" id="IPR025996">
    <property type="entry name" value="MT1864/Rv1816-like_C"/>
</dbReference>
<evidence type="ECO:0000256" key="3">
    <source>
        <dbReference type="ARBA" id="ARBA00023163"/>
    </source>
</evidence>
<dbReference type="Pfam" id="PF13305">
    <property type="entry name" value="TetR_C_33"/>
    <property type="match status" value="1"/>
</dbReference>
<evidence type="ECO:0000256" key="1">
    <source>
        <dbReference type="ARBA" id="ARBA00023015"/>
    </source>
</evidence>
<protein>
    <submittedName>
        <fullName evidence="6">Transcriptional regulator, TetR family protein</fullName>
    </submittedName>
</protein>
<dbReference type="HOGENOM" id="CLU_069356_40_3_11"/>
<dbReference type="PANTHER" id="PTHR30055:SF234">
    <property type="entry name" value="HTH-TYPE TRANSCRIPTIONAL REGULATOR BETI"/>
    <property type="match status" value="1"/>
</dbReference>
<dbReference type="eggNOG" id="COG1309">
    <property type="taxonomic scope" value="Bacteria"/>
</dbReference>
<dbReference type="AlphaFoldDB" id="D7CAP5"/>
<dbReference type="KEGG" id="sbh:SBI_05492"/>
<keyword evidence="1" id="KW-0805">Transcription regulation</keyword>
<organism evidence="6 7">
    <name type="scientific">Streptomyces bingchenggensis (strain BCW-1)</name>
    <dbReference type="NCBI Taxonomy" id="749414"/>
    <lineage>
        <taxon>Bacteria</taxon>
        <taxon>Bacillati</taxon>
        <taxon>Actinomycetota</taxon>
        <taxon>Actinomycetes</taxon>
        <taxon>Kitasatosporales</taxon>
        <taxon>Streptomycetaceae</taxon>
        <taxon>Streptomyces</taxon>
    </lineage>
</organism>
<dbReference type="PRINTS" id="PR00455">
    <property type="entry name" value="HTHTETR"/>
</dbReference>
<dbReference type="InterPro" id="IPR050109">
    <property type="entry name" value="HTH-type_TetR-like_transc_reg"/>
</dbReference>
<dbReference type="PANTHER" id="PTHR30055">
    <property type="entry name" value="HTH-TYPE TRANSCRIPTIONAL REGULATOR RUTR"/>
    <property type="match status" value="1"/>
</dbReference>
<gene>
    <name evidence="6" type="ordered locus">SBI_05492</name>
</gene>
<evidence type="ECO:0000259" key="5">
    <source>
        <dbReference type="PROSITE" id="PS50977"/>
    </source>
</evidence>
<dbReference type="InterPro" id="IPR036271">
    <property type="entry name" value="Tet_transcr_reg_TetR-rel_C_sf"/>
</dbReference>
<dbReference type="SUPFAM" id="SSF46689">
    <property type="entry name" value="Homeodomain-like"/>
    <property type="match status" value="1"/>
</dbReference>
<evidence type="ECO:0000256" key="4">
    <source>
        <dbReference type="PROSITE-ProRule" id="PRU00335"/>
    </source>
</evidence>
<dbReference type="STRING" id="749414.SBI_05492"/>
<dbReference type="PATRIC" id="fig|749414.3.peg.5671"/>
<dbReference type="InterPro" id="IPR009057">
    <property type="entry name" value="Homeodomain-like_sf"/>
</dbReference>
<dbReference type="GO" id="GO:0000976">
    <property type="term" value="F:transcription cis-regulatory region binding"/>
    <property type="evidence" value="ECO:0007669"/>
    <property type="project" value="TreeGrafter"/>
</dbReference>
<dbReference type="EMBL" id="CP002047">
    <property type="protein sequence ID" value="ADI08612.1"/>
    <property type="molecule type" value="Genomic_DNA"/>
</dbReference>
<evidence type="ECO:0000313" key="6">
    <source>
        <dbReference type="EMBL" id="ADI08612.1"/>
    </source>
</evidence>
<feature type="domain" description="HTH tetR-type" evidence="5">
    <location>
        <begin position="12"/>
        <end position="72"/>
    </location>
</feature>
<dbReference type="GO" id="GO:0003700">
    <property type="term" value="F:DNA-binding transcription factor activity"/>
    <property type="evidence" value="ECO:0007669"/>
    <property type="project" value="TreeGrafter"/>
</dbReference>
<dbReference type="Proteomes" id="UP000000377">
    <property type="component" value="Chromosome"/>
</dbReference>
<proteinExistence type="predicted"/>
<dbReference type="SUPFAM" id="SSF48498">
    <property type="entry name" value="Tetracyclin repressor-like, C-terminal domain"/>
    <property type="match status" value="1"/>
</dbReference>
<dbReference type="Pfam" id="PF00440">
    <property type="entry name" value="TetR_N"/>
    <property type="match status" value="1"/>
</dbReference>
<name>D7CAP5_STRBB</name>
<evidence type="ECO:0000313" key="7">
    <source>
        <dbReference type="Proteomes" id="UP000000377"/>
    </source>
</evidence>
<sequence length="190" mass="21039">MSSTERRERERAQRHQLIITAARELAEAEGWDAVTTRRLAERVEYSQPVLYSHFKGKDAIVRAVALEGFDDLGAQMRRARLAEISPKEALRALGRAYLDFAADRPALYEAMFIMPTDLAFAGTETPPALRAAFGEIVAVVGPRDGVGLYAEVFWGSLHGIAVLVHGKRMPAEHQGDRLDLLVEHFTPEAG</sequence>
<feature type="DNA-binding region" description="H-T-H motif" evidence="4">
    <location>
        <begin position="35"/>
        <end position="54"/>
    </location>
</feature>
<reference evidence="6 7" key="1">
    <citation type="journal article" date="2010" name="J. Bacteriol.">
        <title>Genome sequence of the milbemycin-producing bacterium Streptomyces bingchenggensis.</title>
        <authorList>
            <person name="Wang X.J."/>
            <person name="Yan Y.J."/>
            <person name="Zhang B."/>
            <person name="An J."/>
            <person name="Wang J.J."/>
            <person name="Tian J."/>
            <person name="Jiang L."/>
            <person name="Chen Y.H."/>
            <person name="Huang S.X."/>
            <person name="Yin M."/>
            <person name="Zhang J."/>
            <person name="Gao A.L."/>
            <person name="Liu C.X."/>
            <person name="Zhu Z.X."/>
            <person name="Xiang W.S."/>
        </authorList>
    </citation>
    <scope>NUCLEOTIDE SEQUENCE [LARGE SCALE GENOMIC DNA]</scope>
    <source>
        <strain evidence="6 7">BCW-1</strain>
    </source>
</reference>
<dbReference type="PROSITE" id="PS50977">
    <property type="entry name" value="HTH_TETR_2"/>
    <property type="match status" value="1"/>
</dbReference>
<keyword evidence="7" id="KW-1185">Reference proteome</keyword>
<dbReference type="InterPro" id="IPR001647">
    <property type="entry name" value="HTH_TetR"/>
</dbReference>
<keyword evidence="2 4" id="KW-0238">DNA-binding</keyword>
<dbReference type="Gene3D" id="1.10.357.10">
    <property type="entry name" value="Tetracycline Repressor, domain 2"/>
    <property type="match status" value="1"/>
</dbReference>